<dbReference type="InterPro" id="IPR036852">
    <property type="entry name" value="Peptidase_S8/S53_dom_sf"/>
</dbReference>
<reference evidence="10" key="2">
    <citation type="submission" date="2020-09" db="EMBL/GenBank/DDBJ databases">
        <authorList>
            <person name="Sun Q."/>
            <person name="Zhou Y."/>
        </authorList>
    </citation>
    <scope>NUCLEOTIDE SEQUENCE</scope>
    <source>
        <strain evidence="10">CGMCC 1.16067</strain>
    </source>
</reference>
<keyword evidence="4" id="KW-0378">Hydrolase</keyword>
<reference evidence="10" key="1">
    <citation type="journal article" date="2014" name="Int. J. Syst. Evol. Microbiol.">
        <title>Complete genome sequence of Corynebacterium casei LMG S-19264T (=DSM 44701T), isolated from a smear-ripened cheese.</title>
        <authorList>
            <consortium name="US DOE Joint Genome Institute (JGI-PGF)"/>
            <person name="Walter F."/>
            <person name="Albersmeier A."/>
            <person name="Kalinowski J."/>
            <person name="Ruckert C."/>
        </authorList>
    </citation>
    <scope>NUCLEOTIDE SEQUENCE</scope>
    <source>
        <strain evidence="10">CGMCC 1.16067</strain>
    </source>
</reference>
<evidence type="ECO:0000259" key="9">
    <source>
        <dbReference type="PROSITE" id="PS51695"/>
    </source>
</evidence>
<keyword evidence="2 10" id="KW-0645">Protease</keyword>
<dbReference type="EMBL" id="BMKQ01000001">
    <property type="protein sequence ID" value="GGF34498.1"/>
    <property type="molecule type" value="Genomic_DNA"/>
</dbReference>
<evidence type="ECO:0000256" key="8">
    <source>
        <dbReference type="SAM" id="SignalP"/>
    </source>
</evidence>
<evidence type="ECO:0000256" key="4">
    <source>
        <dbReference type="ARBA" id="ARBA00022801"/>
    </source>
</evidence>
<accession>A0A917BAG4</accession>
<dbReference type="GO" id="GO:0004252">
    <property type="term" value="F:serine-type endopeptidase activity"/>
    <property type="evidence" value="ECO:0007669"/>
    <property type="project" value="InterPro"/>
</dbReference>
<dbReference type="CDD" id="cd04056">
    <property type="entry name" value="Peptidases_S53"/>
    <property type="match status" value="1"/>
</dbReference>
<organism evidence="10 11">
    <name type="scientific">Marmoricola endophyticus</name>
    <dbReference type="NCBI Taxonomy" id="2040280"/>
    <lineage>
        <taxon>Bacteria</taxon>
        <taxon>Bacillati</taxon>
        <taxon>Actinomycetota</taxon>
        <taxon>Actinomycetes</taxon>
        <taxon>Propionibacteriales</taxon>
        <taxon>Nocardioidaceae</taxon>
        <taxon>Marmoricola</taxon>
    </lineage>
</organism>
<dbReference type="Gene3D" id="3.40.50.200">
    <property type="entry name" value="Peptidase S8/S53 domain"/>
    <property type="match status" value="1"/>
</dbReference>
<dbReference type="PROSITE" id="PS51695">
    <property type="entry name" value="SEDOLISIN"/>
    <property type="match status" value="1"/>
</dbReference>
<keyword evidence="8" id="KW-0732">Signal</keyword>
<dbReference type="PANTHER" id="PTHR14218:SF15">
    <property type="entry name" value="TRIPEPTIDYL-PEPTIDASE 1"/>
    <property type="match status" value="1"/>
</dbReference>
<dbReference type="GO" id="GO:0006508">
    <property type="term" value="P:proteolysis"/>
    <property type="evidence" value="ECO:0007669"/>
    <property type="project" value="UniProtKB-KW"/>
</dbReference>
<evidence type="ECO:0000256" key="6">
    <source>
        <dbReference type="ARBA" id="ARBA00022837"/>
    </source>
</evidence>
<dbReference type="InterPro" id="IPR023828">
    <property type="entry name" value="Peptidase_S8_Ser-AS"/>
</dbReference>
<dbReference type="RefSeq" id="WP_229660527.1">
    <property type="nucleotide sequence ID" value="NZ_BMKQ01000001.1"/>
</dbReference>
<dbReference type="CDD" id="cd11377">
    <property type="entry name" value="Pro-peptidase_S53"/>
    <property type="match status" value="1"/>
</dbReference>
<dbReference type="GO" id="GO:0046872">
    <property type="term" value="F:metal ion binding"/>
    <property type="evidence" value="ECO:0007669"/>
    <property type="project" value="UniProtKB-KW"/>
</dbReference>
<keyword evidence="6" id="KW-0106">Calcium</keyword>
<dbReference type="SUPFAM" id="SSF52743">
    <property type="entry name" value="Subtilisin-like"/>
    <property type="match status" value="1"/>
</dbReference>
<protein>
    <submittedName>
        <fullName evidence="10">Serine protease</fullName>
    </submittedName>
</protein>
<name>A0A917BAG4_9ACTN</name>
<feature type="signal peptide" evidence="8">
    <location>
        <begin position="1"/>
        <end position="29"/>
    </location>
</feature>
<dbReference type="InterPro" id="IPR015366">
    <property type="entry name" value="S53_propep"/>
</dbReference>
<dbReference type="GO" id="GO:0008240">
    <property type="term" value="F:tripeptidyl-peptidase activity"/>
    <property type="evidence" value="ECO:0007669"/>
    <property type="project" value="TreeGrafter"/>
</dbReference>
<evidence type="ECO:0000256" key="5">
    <source>
        <dbReference type="ARBA" id="ARBA00022825"/>
    </source>
</evidence>
<evidence type="ECO:0000256" key="3">
    <source>
        <dbReference type="ARBA" id="ARBA00022723"/>
    </source>
</evidence>
<dbReference type="PANTHER" id="PTHR14218">
    <property type="entry name" value="PROTEASE S8 TRIPEPTIDYL PEPTIDASE I CLN2"/>
    <property type="match status" value="1"/>
</dbReference>
<evidence type="ECO:0000256" key="1">
    <source>
        <dbReference type="ARBA" id="ARBA00001913"/>
    </source>
</evidence>
<dbReference type="InterPro" id="IPR050819">
    <property type="entry name" value="Tripeptidyl-peptidase_I"/>
</dbReference>
<comment type="caution">
    <text evidence="10">The sequence shown here is derived from an EMBL/GenBank/DDBJ whole genome shotgun (WGS) entry which is preliminary data.</text>
</comment>
<dbReference type="Proteomes" id="UP000649179">
    <property type="component" value="Unassembled WGS sequence"/>
</dbReference>
<dbReference type="PROSITE" id="PS00138">
    <property type="entry name" value="SUBTILASE_SER"/>
    <property type="match status" value="1"/>
</dbReference>
<feature type="chain" id="PRO_5037402112" evidence="8">
    <location>
        <begin position="30"/>
        <end position="641"/>
    </location>
</feature>
<keyword evidence="5" id="KW-0720">Serine protease</keyword>
<dbReference type="InterPro" id="IPR030400">
    <property type="entry name" value="Sedolisin_dom"/>
</dbReference>
<sequence length="641" mass="66642">MRRTRTSLCAATVIGALIATGVGTAPAHAADRKRVARSAPSWVASAQAKGQAKGRAAAKNRSSFRLYLAPKGGVDALEADALARSTPGTSSYGTFLTAAQYHAAYDPSSASVKTVRGFLADNGLTVSGVGPAKRYLSVTGTNAAVEKAFATTMGLFTHDGEQVQTNTTDISVPASLAPLVIGVTGLDTETRTMSHRHLTGPAAPPSAGFRNARPCSRSYGQVAATYQADFKTPLPQFKNKTLPYAVCGYTGPQLRAAYEQGSTLDGTGTNVAVVDAYASPTIAKDAQTYATQHGDGGYANGQLTQVTPAKFTHAAQCDPSGWYGEETLDVEAVHAMAPSAGITYYGAASCFDDDFVDTLAQVVDDDDADVVTNSWGETEAGESAQSVAAFEQTFLQAAEQGISVTFSSGDNGDELQNTGIKQADYPASDPYVTAVGGTADAIDATGSFAFQAGWGSQKYTLSKNGKAWKPNGYLYGAGGGSSSLFNQPAYQQGVVPKSYGSSRSVPDMAMDADPTTGFLVGQTQTFPEGRSYDEYRIGGTSLASPLFAGMSALRQQSAGKRLGLQNPAIYAAAGTSSYSDVKGTPKDAGNVRVDYVNGLDAADGLTYTIRTFGQDASLDVRRGYDQNTGIGSPTAAWLTAK</sequence>
<dbReference type="InterPro" id="IPR000209">
    <property type="entry name" value="Peptidase_S8/S53_dom"/>
</dbReference>
<comment type="cofactor">
    <cofactor evidence="1">
        <name>Ca(2+)</name>
        <dbReference type="ChEBI" id="CHEBI:29108"/>
    </cofactor>
</comment>
<dbReference type="SUPFAM" id="SSF54897">
    <property type="entry name" value="Protease propeptides/inhibitors"/>
    <property type="match status" value="1"/>
</dbReference>
<dbReference type="SMART" id="SM00944">
    <property type="entry name" value="Pro-kuma_activ"/>
    <property type="match status" value="1"/>
</dbReference>
<proteinExistence type="predicted"/>
<keyword evidence="3" id="KW-0479">Metal-binding</keyword>
<feature type="domain" description="Peptidase S53" evidence="9">
    <location>
        <begin position="248"/>
        <end position="641"/>
    </location>
</feature>
<dbReference type="AlphaFoldDB" id="A0A917BAG4"/>
<evidence type="ECO:0000256" key="2">
    <source>
        <dbReference type="ARBA" id="ARBA00022670"/>
    </source>
</evidence>
<evidence type="ECO:0000313" key="10">
    <source>
        <dbReference type="EMBL" id="GGF34498.1"/>
    </source>
</evidence>
<dbReference type="Pfam" id="PF09286">
    <property type="entry name" value="Pro-kuma_activ"/>
    <property type="match status" value="1"/>
</dbReference>
<dbReference type="Pfam" id="PF00082">
    <property type="entry name" value="Peptidase_S8"/>
    <property type="match status" value="1"/>
</dbReference>
<gene>
    <name evidence="10" type="ORF">GCM10011519_04970</name>
</gene>
<evidence type="ECO:0000313" key="11">
    <source>
        <dbReference type="Proteomes" id="UP000649179"/>
    </source>
</evidence>
<evidence type="ECO:0000256" key="7">
    <source>
        <dbReference type="ARBA" id="ARBA00023145"/>
    </source>
</evidence>
<keyword evidence="7" id="KW-0865">Zymogen</keyword>
<keyword evidence="11" id="KW-1185">Reference proteome</keyword>